<dbReference type="EMBL" id="BAAAYX010000013">
    <property type="protein sequence ID" value="GAA3708205.1"/>
    <property type="molecule type" value="Genomic_DNA"/>
</dbReference>
<organism evidence="3 4">
    <name type="scientific">Microlunatus aurantiacus</name>
    <dbReference type="NCBI Taxonomy" id="446786"/>
    <lineage>
        <taxon>Bacteria</taxon>
        <taxon>Bacillati</taxon>
        <taxon>Actinomycetota</taxon>
        <taxon>Actinomycetes</taxon>
        <taxon>Propionibacteriales</taxon>
        <taxon>Propionibacteriaceae</taxon>
        <taxon>Microlunatus</taxon>
    </lineage>
</organism>
<evidence type="ECO:0000259" key="2">
    <source>
        <dbReference type="Pfam" id="PF20058"/>
    </source>
</evidence>
<accession>A0ABP7DNZ7</accession>
<dbReference type="Proteomes" id="UP001500051">
    <property type="component" value="Unassembled WGS sequence"/>
</dbReference>
<feature type="region of interest" description="Disordered" evidence="1">
    <location>
        <begin position="76"/>
        <end position="96"/>
    </location>
</feature>
<dbReference type="Pfam" id="PF20058">
    <property type="entry name" value="DUF6457"/>
    <property type="match status" value="1"/>
</dbReference>
<gene>
    <name evidence="3" type="ORF">GCM10022204_27800</name>
</gene>
<name>A0ABP7DNZ7_9ACTN</name>
<evidence type="ECO:0000313" key="3">
    <source>
        <dbReference type="EMBL" id="GAA3708205.1"/>
    </source>
</evidence>
<comment type="caution">
    <text evidence="3">The sequence shown here is derived from an EMBL/GenBank/DDBJ whole genome shotgun (WGS) entry which is preliminary data.</text>
</comment>
<sequence length="96" mass="9732">MELSTWLDAVSEELGITDVELDNNSIHTLLDLARDSAHEVERLAAPLTSFLVGVAVGRGQSLGGAAASVTTLALGDAAPAATEPPTADPPTGHESA</sequence>
<dbReference type="InterPro" id="IPR045598">
    <property type="entry name" value="DUF6457"/>
</dbReference>
<reference evidence="4" key="1">
    <citation type="journal article" date="2019" name="Int. J. Syst. Evol. Microbiol.">
        <title>The Global Catalogue of Microorganisms (GCM) 10K type strain sequencing project: providing services to taxonomists for standard genome sequencing and annotation.</title>
        <authorList>
            <consortium name="The Broad Institute Genomics Platform"/>
            <consortium name="The Broad Institute Genome Sequencing Center for Infectious Disease"/>
            <person name="Wu L."/>
            <person name="Ma J."/>
        </authorList>
    </citation>
    <scope>NUCLEOTIDE SEQUENCE [LARGE SCALE GENOMIC DNA]</scope>
    <source>
        <strain evidence="4">JCM 16548</strain>
    </source>
</reference>
<proteinExistence type="predicted"/>
<protein>
    <recommendedName>
        <fullName evidence="2">DUF6457 domain-containing protein</fullName>
    </recommendedName>
</protein>
<keyword evidence="4" id="KW-1185">Reference proteome</keyword>
<feature type="domain" description="DUF6457" evidence="2">
    <location>
        <begin position="2"/>
        <end position="76"/>
    </location>
</feature>
<evidence type="ECO:0000313" key="4">
    <source>
        <dbReference type="Proteomes" id="UP001500051"/>
    </source>
</evidence>
<dbReference type="RefSeq" id="WP_344812992.1">
    <property type="nucleotide sequence ID" value="NZ_BAAAYX010000013.1"/>
</dbReference>
<evidence type="ECO:0000256" key="1">
    <source>
        <dbReference type="SAM" id="MobiDB-lite"/>
    </source>
</evidence>
<feature type="compositionally biased region" description="Low complexity" evidence="1">
    <location>
        <begin position="76"/>
        <end position="85"/>
    </location>
</feature>